<proteinExistence type="inferred from homology"/>
<evidence type="ECO:0000256" key="8">
    <source>
        <dbReference type="RuleBase" id="RU003346"/>
    </source>
</evidence>
<feature type="transmembrane region" description="Helical" evidence="9">
    <location>
        <begin position="119"/>
        <end position="140"/>
    </location>
</feature>
<feature type="domain" description="Major facilitator superfamily (MFS) profile" evidence="10">
    <location>
        <begin position="79"/>
        <end position="552"/>
    </location>
</feature>
<comment type="subcellular location">
    <subcellularLocation>
        <location evidence="1">Membrane</location>
        <topology evidence="1">Multi-pass membrane protein</topology>
    </subcellularLocation>
</comment>
<evidence type="ECO:0000256" key="9">
    <source>
        <dbReference type="SAM" id="Phobius"/>
    </source>
</evidence>
<feature type="transmembrane region" description="Helical" evidence="9">
    <location>
        <begin position="239"/>
        <end position="258"/>
    </location>
</feature>
<comment type="similarity">
    <text evidence="2 8">Belongs to the major facilitator superfamily. Sugar transporter (TC 2.A.1.1) family.</text>
</comment>
<dbReference type="InterPro" id="IPR005829">
    <property type="entry name" value="Sugar_transporter_CS"/>
</dbReference>
<dbReference type="InterPro" id="IPR005828">
    <property type="entry name" value="MFS_sugar_transport-like"/>
</dbReference>
<dbReference type="InterPro" id="IPR036259">
    <property type="entry name" value="MFS_trans_sf"/>
</dbReference>
<dbReference type="PROSITE" id="PS50850">
    <property type="entry name" value="MFS"/>
    <property type="match status" value="1"/>
</dbReference>
<dbReference type="PANTHER" id="PTHR48020">
    <property type="entry name" value="PROTON MYO-INOSITOL COTRANSPORTER"/>
    <property type="match status" value="1"/>
</dbReference>
<gene>
    <name evidence="11" type="ORF">HYFRA_00000368</name>
</gene>
<feature type="transmembrane region" description="Helical" evidence="9">
    <location>
        <begin position="383"/>
        <end position="403"/>
    </location>
</feature>
<evidence type="ECO:0000259" key="10">
    <source>
        <dbReference type="PROSITE" id="PS50850"/>
    </source>
</evidence>
<dbReference type="PRINTS" id="PR00171">
    <property type="entry name" value="SUGRTRNSPORT"/>
</dbReference>
<feature type="transmembrane region" description="Helical" evidence="9">
    <location>
        <begin position="74"/>
        <end position="92"/>
    </location>
</feature>
<evidence type="ECO:0000256" key="6">
    <source>
        <dbReference type="ARBA" id="ARBA00023136"/>
    </source>
</evidence>
<evidence type="ECO:0000256" key="3">
    <source>
        <dbReference type="ARBA" id="ARBA00022448"/>
    </source>
</evidence>
<dbReference type="AlphaFoldDB" id="A0A9N9PL77"/>
<dbReference type="NCBIfam" id="TIGR00879">
    <property type="entry name" value="SP"/>
    <property type="match status" value="1"/>
</dbReference>
<dbReference type="EMBL" id="CAJVRL010000081">
    <property type="protein sequence ID" value="CAG8958024.1"/>
    <property type="molecule type" value="Genomic_DNA"/>
</dbReference>
<protein>
    <recommendedName>
        <fullName evidence="10">Major facilitator superfamily (MFS) profile domain-containing protein</fullName>
    </recommendedName>
</protein>
<evidence type="ECO:0000256" key="5">
    <source>
        <dbReference type="ARBA" id="ARBA00022989"/>
    </source>
</evidence>
<evidence type="ECO:0000256" key="4">
    <source>
        <dbReference type="ARBA" id="ARBA00022692"/>
    </source>
</evidence>
<comment type="catalytic activity">
    <reaction evidence="7">
        <text>myo-inositol(out) + H(+)(out) = myo-inositol(in) + H(+)(in)</text>
        <dbReference type="Rhea" id="RHEA:60364"/>
        <dbReference type="ChEBI" id="CHEBI:15378"/>
        <dbReference type="ChEBI" id="CHEBI:17268"/>
    </reaction>
</comment>
<feature type="transmembrane region" description="Helical" evidence="9">
    <location>
        <begin position="460"/>
        <end position="480"/>
    </location>
</feature>
<dbReference type="SUPFAM" id="SSF103473">
    <property type="entry name" value="MFS general substrate transporter"/>
    <property type="match status" value="1"/>
</dbReference>
<keyword evidence="5 9" id="KW-1133">Transmembrane helix</keyword>
<evidence type="ECO:0000256" key="1">
    <source>
        <dbReference type="ARBA" id="ARBA00004141"/>
    </source>
</evidence>
<sequence>NNHQPGLLTLYIPINNRHERPAIKVSWSIALTNMADTAQEPLMGAEVPDEEDEVEVELGDVSLLLEKNLKHPGIFVWLLTFSAGISGLLFGYDTGVISATLVSINTSLGHPLTTLDKSLITSATALFALFVSPVSGILADQWGRKRVVLLADLAFILGALLQAFTSNVVGMILGRAVVGVAVGAGSFVAPLYIAELSPAPFRGRLVTLNVLFITIGQVIAYLVGFAFVEWGNPATNWRWMVGLGALPAAIQIIVMLFMPETPRWLVMIGKNEAARVVLNKVFGKGIDIQSMVDGVLRGIEKEVKEEEAAKKGRLRSQAKKENDAWFAASKDLWMELLRIGANRRALTIACLLQGLQQLCGFNSLMYFSATIFTLLGFSSPTLTSLSVAVTNLVMTCIALILIDRIGRRRILLWSVPIMVIGLLFCAAGFVFISLPADLNAVNPSSSASAWKKVPLSERTAPLLVLVSVMIYVAAYALGLGNVPWMQSELFPLNVRSLGSGLSTSTNWGANFVVGLTFLPMMEFLTPAWTFVIYAAVCVAGWVCIWRIYPETKGLSLEEVGVLLEHGWGVKESLRRVE</sequence>
<dbReference type="InterPro" id="IPR050814">
    <property type="entry name" value="Myo-inositol_Transporter"/>
</dbReference>
<organism evidence="11 12">
    <name type="scientific">Hymenoscyphus fraxineus</name>
    <dbReference type="NCBI Taxonomy" id="746836"/>
    <lineage>
        <taxon>Eukaryota</taxon>
        <taxon>Fungi</taxon>
        <taxon>Dikarya</taxon>
        <taxon>Ascomycota</taxon>
        <taxon>Pezizomycotina</taxon>
        <taxon>Leotiomycetes</taxon>
        <taxon>Helotiales</taxon>
        <taxon>Helotiaceae</taxon>
        <taxon>Hymenoscyphus</taxon>
    </lineage>
</organism>
<feature type="transmembrane region" description="Helical" evidence="9">
    <location>
        <begin position="147"/>
        <end position="166"/>
    </location>
</feature>
<evidence type="ECO:0000256" key="7">
    <source>
        <dbReference type="ARBA" id="ARBA00049119"/>
    </source>
</evidence>
<evidence type="ECO:0000256" key="2">
    <source>
        <dbReference type="ARBA" id="ARBA00010992"/>
    </source>
</evidence>
<dbReference type="Proteomes" id="UP000696280">
    <property type="component" value="Unassembled WGS sequence"/>
</dbReference>
<dbReference type="Gene3D" id="1.20.1250.20">
    <property type="entry name" value="MFS general substrate transporter like domains"/>
    <property type="match status" value="1"/>
</dbReference>
<dbReference type="GO" id="GO:0016020">
    <property type="term" value="C:membrane"/>
    <property type="evidence" value="ECO:0007669"/>
    <property type="project" value="UniProtKB-SubCell"/>
</dbReference>
<keyword evidence="12" id="KW-1185">Reference proteome</keyword>
<feature type="transmembrane region" description="Helical" evidence="9">
    <location>
        <begin position="172"/>
        <end position="193"/>
    </location>
</feature>
<dbReference type="GO" id="GO:1904679">
    <property type="term" value="P:myo-inositol import across plasma membrane"/>
    <property type="evidence" value="ECO:0007669"/>
    <property type="project" value="TreeGrafter"/>
</dbReference>
<feature type="transmembrane region" description="Helical" evidence="9">
    <location>
        <begin position="410"/>
        <end position="434"/>
    </location>
</feature>
<feature type="transmembrane region" description="Helical" evidence="9">
    <location>
        <begin position="501"/>
        <end position="521"/>
    </location>
</feature>
<dbReference type="PANTHER" id="PTHR48020:SF12">
    <property type="entry name" value="PROTON MYO-INOSITOL COTRANSPORTER"/>
    <property type="match status" value="1"/>
</dbReference>
<keyword evidence="3 8" id="KW-0813">Transport</keyword>
<reference evidence="11" key="1">
    <citation type="submission" date="2021-07" db="EMBL/GenBank/DDBJ databases">
        <authorList>
            <person name="Durling M."/>
        </authorList>
    </citation>
    <scope>NUCLEOTIDE SEQUENCE</scope>
</reference>
<feature type="transmembrane region" description="Helical" evidence="9">
    <location>
        <begin position="358"/>
        <end position="377"/>
    </location>
</feature>
<accession>A0A9N9PL77</accession>
<feature type="non-terminal residue" evidence="11">
    <location>
        <position position="1"/>
    </location>
</feature>
<dbReference type="InterPro" id="IPR020846">
    <property type="entry name" value="MFS_dom"/>
</dbReference>
<dbReference type="PROSITE" id="PS00216">
    <property type="entry name" value="SUGAR_TRANSPORT_1"/>
    <property type="match status" value="2"/>
</dbReference>
<dbReference type="PROSITE" id="PS00217">
    <property type="entry name" value="SUGAR_TRANSPORT_2"/>
    <property type="match status" value="1"/>
</dbReference>
<name>A0A9N9PL77_9HELO</name>
<dbReference type="FunFam" id="1.20.1250.20:FF:000073">
    <property type="entry name" value="MFS myo-inositol transporter, putative"/>
    <property type="match status" value="1"/>
</dbReference>
<feature type="transmembrane region" description="Helical" evidence="9">
    <location>
        <begin position="527"/>
        <end position="548"/>
    </location>
</feature>
<dbReference type="GO" id="GO:0005366">
    <property type="term" value="F:myo-inositol:proton symporter activity"/>
    <property type="evidence" value="ECO:0007669"/>
    <property type="project" value="TreeGrafter"/>
</dbReference>
<evidence type="ECO:0000313" key="12">
    <source>
        <dbReference type="Proteomes" id="UP000696280"/>
    </source>
</evidence>
<keyword evidence="6 9" id="KW-0472">Membrane</keyword>
<dbReference type="InterPro" id="IPR003663">
    <property type="entry name" value="Sugar/inositol_transpt"/>
</dbReference>
<evidence type="ECO:0000313" key="11">
    <source>
        <dbReference type="EMBL" id="CAG8958024.1"/>
    </source>
</evidence>
<keyword evidence="4 9" id="KW-0812">Transmembrane</keyword>
<feature type="transmembrane region" description="Helical" evidence="9">
    <location>
        <begin position="205"/>
        <end position="227"/>
    </location>
</feature>
<dbReference type="Pfam" id="PF00083">
    <property type="entry name" value="Sugar_tr"/>
    <property type="match status" value="1"/>
</dbReference>
<dbReference type="OrthoDB" id="6339427at2759"/>
<comment type="caution">
    <text evidence="11">The sequence shown here is derived from an EMBL/GenBank/DDBJ whole genome shotgun (WGS) entry which is preliminary data.</text>
</comment>